<dbReference type="KEGG" id="ami:Amir_2613"/>
<accession>C6WMM0</accession>
<dbReference type="EMBL" id="CP001630">
    <property type="protein sequence ID" value="ACU36549.1"/>
    <property type="molecule type" value="Genomic_DNA"/>
</dbReference>
<evidence type="ECO:0000313" key="2">
    <source>
        <dbReference type="EMBL" id="ACU36549.1"/>
    </source>
</evidence>
<keyword evidence="3" id="KW-1185">Reference proteome</keyword>
<proteinExistence type="predicted"/>
<protein>
    <submittedName>
        <fullName evidence="2">Uncharacterized protein</fullName>
    </submittedName>
</protein>
<feature type="region of interest" description="Disordered" evidence="1">
    <location>
        <begin position="1"/>
        <end position="22"/>
    </location>
</feature>
<gene>
    <name evidence="2" type="ordered locus">Amir_2613</name>
</gene>
<dbReference type="HOGENOM" id="CLU_407504_0_0_11"/>
<sequence length="674" mass="76291">MSFSFGRVPTEQPDHEAHGDTPFQQQRALADRCLTAARAVEPPFNPQSVLEDLAHDLVFGRATPVAVLEQAARRENTEAEDPERWLDTVIAVLNRIGLVIADRDGVNFPDQGMLAHFAGACLARQHPSPDTLAARALVRLPKFRDERRSPALIALVAHWQHLGCDVEKVIRRLARPWVRKPATGAFVEMRRYGVQLPKQLVDHVVNYLKRSARESAKPAERTERVLELHALRPEEALRFLAVEVRRQGAGPKRAAFALLLFELGREAAFPALSDFMVDPTLRGRRADFWGEACVHDRALALDLLDLALEGAYDGAVRNELTEFLALDDPERADRLYLTTMDDPHSGERARCQAAMKARPRHHAQVVEGLFEHLVSFQQRDVRRDVMRLLLEHAPKPRLAAELVRYHQNTARRPELRFDAACFHHSKLGGPPEPMIAIAHENRLDLDDALTAVKANPRDRRVAEVCDEQVRRHKPGGPTNVLDVIKKIERECGHLNAVNVVRYYAEVLGDSEWDYDIRKKALEIAESRFTTAEVVRFCQVLFDDPKSTPPDKLGHAETVQKRDRTMGVALFREFLRIDVDDRTRLTAAEKVDDRRVRLDLCELVAASAVKAGEAKLGRSALTLAWETDQDKALDLAVRVLRDLTVDHEPLLRDFRTKDRQEVLRRLAPPEKTNPA</sequence>
<dbReference type="AlphaFoldDB" id="C6WMM0"/>
<evidence type="ECO:0000256" key="1">
    <source>
        <dbReference type="SAM" id="MobiDB-lite"/>
    </source>
</evidence>
<reference evidence="2 3" key="1">
    <citation type="journal article" date="2009" name="Stand. Genomic Sci.">
        <title>Complete genome sequence of Actinosynnema mirum type strain (101).</title>
        <authorList>
            <person name="Land M."/>
            <person name="Lapidus A."/>
            <person name="Mayilraj S."/>
            <person name="Chen F."/>
            <person name="Copeland A."/>
            <person name="Del Rio T.G."/>
            <person name="Nolan M."/>
            <person name="Lucas S."/>
            <person name="Tice H."/>
            <person name="Cheng J.F."/>
            <person name="Chertkov O."/>
            <person name="Bruce D."/>
            <person name="Goodwin L."/>
            <person name="Pitluck S."/>
            <person name="Rohde M."/>
            <person name="Goker M."/>
            <person name="Pati A."/>
            <person name="Ivanova N."/>
            <person name="Mavromatis K."/>
            <person name="Chen A."/>
            <person name="Palaniappan K."/>
            <person name="Hauser L."/>
            <person name="Chang Y.J."/>
            <person name="Jeffries C.C."/>
            <person name="Brettin T."/>
            <person name="Detter J.C."/>
            <person name="Han C."/>
            <person name="Chain P."/>
            <person name="Tindall B.J."/>
            <person name="Bristow J."/>
            <person name="Eisen J.A."/>
            <person name="Markowitz V."/>
            <person name="Hugenholtz P."/>
            <person name="Kyrpides N.C."/>
            <person name="Klenk H.P."/>
        </authorList>
    </citation>
    <scope>NUCLEOTIDE SEQUENCE [LARGE SCALE GENOMIC DNA]</scope>
    <source>
        <strain evidence="3">ATCC 29888 / DSM 43827 / JCM 3225 / NBRC 14064 / NCIMB 13271 / NRRL B-12336 / IMRU 3971 / 101</strain>
    </source>
</reference>
<organism evidence="2 3">
    <name type="scientific">Actinosynnema mirum (strain ATCC 29888 / DSM 43827 / JCM 3225 / NBRC 14064 / NCIMB 13271 / NRRL B-12336 / IMRU 3971 / 101)</name>
    <dbReference type="NCBI Taxonomy" id="446462"/>
    <lineage>
        <taxon>Bacteria</taxon>
        <taxon>Bacillati</taxon>
        <taxon>Actinomycetota</taxon>
        <taxon>Actinomycetes</taxon>
        <taxon>Pseudonocardiales</taxon>
        <taxon>Pseudonocardiaceae</taxon>
        <taxon>Actinosynnema</taxon>
    </lineage>
</organism>
<dbReference type="Proteomes" id="UP000002213">
    <property type="component" value="Chromosome"/>
</dbReference>
<dbReference type="STRING" id="446462.Amir_2613"/>
<name>C6WMM0_ACTMD</name>
<evidence type="ECO:0000313" key="3">
    <source>
        <dbReference type="Proteomes" id="UP000002213"/>
    </source>
</evidence>